<reference evidence="4" key="2">
    <citation type="submission" date="2017-12" db="EMBL/GenBank/DDBJ databases">
        <title>Genome sequence of the Bar-tailed Godwit (Limosa lapponica baueri).</title>
        <authorList>
            <person name="Lima N.C.B."/>
            <person name="Parody-Merino A.M."/>
            <person name="Battley P.F."/>
            <person name="Fidler A.E."/>
            <person name="Prosdocimi F."/>
        </authorList>
    </citation>
    <scope>NUCLEOTIDE SEQUENCE [LARGE SCALE GENOMIC DNA]</scope>
</reference>
<evidence type="ECO:0000313" key="3">
    <source>
        <dbReference type="EMBL" id="PKU35415.1"/>
    </source>
</evidence>
<evidence type="ECO:0000313" key="4">
    <source>
        <dbReference type="Proteomes" id="UP000233556"/>
    </source>
</evidence>
<keyword evidence="3" id="KW-0695">RNA-directed DNA polymerase</keyword>
<dbReference type="InterPro" id="IPR000477">
    <property type="entry name" value="RT_dom"/>
</dbReference>
<dbReference type="Proteomes" id="UP000233556">
    <property type="component" value="Unassembled WGS sequence"/>
</dbReference>
<proteinExistence type="predicted"/>
<keyword evidence="3" id="KW-0808">Transferase</keyword>
<keyword evidence="4" id="KW-1185">Reference proteome</keyword>
<sequence length="294" mass="32971">MPDKFGGFLQCCYSIGRQGESKRCHLPGPEHLTLSHMPSWSLNWKGMERWTTRWIRNWLDGRTQRVTVNSSMSKWKPVTSGVPQGSVLGPVLFNIFVGDMDSGIECTLRKFANDTKLCGTVDTLEGKDTTHRDLDRLDRWACVNLMKFNQAKCKVLHVGRSNLRHKYRLGGERIESSPEKDLGVLVDEKQNMSQQCALTTQKANCILGYIKRSVASRSREMTLSLRPGETPPGVLCPALESSAQKGHRSVGMGLEEGHQDDQRAGAPLLGRQADRFGVVQAREEKAPRRAYSPF</sequence>
<dbReference type="Pfam" id="PF00078">
    <property type="entry name" value="RVT_1"/>
    <property type="match status" value="1"/>
</dbReference>
<dbReference type="EMBL" id="KZ508277">
    <property type="protein sequence ID" value="PKU35415.1"/>
    <property type="molecule type" value="Genomic_DNA"/>
</dbReference>
<organism evidence="3 4">
    <name type="scientific">Limosa lapponica baueri</name>
    <dbReference type="NCBI Taxonomy" id="1758121"/>
    <lineage>
        <taxon>Eukaryota</taxon>
        <taxon>Metazoa</taxon>
        <taxon>Chordata</taxon>
        <taxon>Craniata</taxon>
        <taxon>Vertebrata</taxon>
        <taxon>Euteleostomi</taxon>
        <taxon>Archelosauria</taxon>
        <taxon>Archosauria</taxon>
        <taxon>Dinosauria</taxon>
        <taxon>Saurischia</taxon>
        <taxon>Theropoda</taxon>
        <taxon>Coelurosauria</taxon>
        <taxon>Aves</taxon>
        <taxon>Neognathae</taxon>
        <taxon>Neoaves</taxon>
        <taxon>Charadriiformes</taxon>
        <taxon>Scolopacidae</taxon>
        <taxon>Limosa</taxon>
    </lineage>
</organism>
<accession>A0A2I0TNT2</accession>
<gene>
    <name evidence="3" type="ORF">llap_14280</name>
</gene>
<dbReference type="OrthoDB" id="416454at2759"/>
<evidence type="ECO:0000256" key="1">
    <source>
        <dbReference type="SAM" id="MobiDB-lite"/>
    </source>
</evidence>
<evidence type="ECO:0000259" key="2">
    <source>
        <dbReference type="Pfam" id="PF00078"/>
    </source>
</evidence>
<protein>
    <submittedName>
        <fullName evidence="3">Rna-directed dna polymerase from mobile element jockey-like</fullName>
    </submittedName>
</protein>
<dbReference type="AlphaFoldDB" id="A0A2I0TNT2"/>
<dbReference type="PANTHER" id="PTHR33332">
    <property type="entry name" value="REVERSE TRANSCRIPTASE DOMAIN-CONTAINING PROTEIN"/>
    <property type="match status" value="1"/>
</dbReference>
<feature type="domain" description="Reverse transcriptase" evidence="2">
    <location>
        <begin position="40"/>
        <end position="166"/>
    </location>
</feature>
<dbReference type="GO" id="GO:0003964">
    <property type="term" value="F:RNA-directed DNA polymerase activity"/>
    <property type="evidence" value="ECO:0007669"/>
    <property type="project" value="UniProtKB-KW"/>
</dbReference>
<keyword evidence="3" id="KW-0548">Nucleotidyltransferase</keyword>
<feature type="region of interest" description="Disordered" evidence="1">
    <location>
        <begin position="252"/>
        <end position="271"/>
    </location>
</feature>
<reference evidence="4" key="1">
    <citation type="submission" date="2017-11" db="EMBL/GenBank/DDBJ databases">
        <authorList>
            <person name="Lima N.C."/>
            <person name="Parody-Merino A.M."/>
            <person name="Battley P.F."/>
            <person name="Fidler A.E."/>
            <person name="Prosdocimi F."/>
        </authorList>
    </citation>
    <scope>NUCLEOTIDE SEQUENCE [LARGE SCALE GENOMIC DNA]</scope>
</reference>
<name>A0A2I0TNT2_LIMLA</name>